<organism evidence="2 3">
    <name type="scientific">Mucor circinelloides f. circinelloides (strain 1006PhL)</name>
    <name type="common">Mucormycosis agent</name>
    <name type="synonym">Calyptromyces circinelloides</name>
    <dbReference type="NCBI Taxonomy" id="1220926"/>
    <lineage>
        <taxon>Eukaryota</taxon>
        <taxon>Fungi</taxon>
        <taxon>Fungi incertae sedis</taxon>
        <taxon>Mucoromycota</taxon>
        <taxon>Mucoromycotina</taxon>
        <taxon>Mucoromycetes</taxon>
        <taxon>Mucorales</taxon>
        <taxon>Mucorineae</taxon>
        <taxon>Mucoraceae</taxon>
        <taxon>Mucor</taxon>
    </lineage>
</organism>
<accession>S2J237</accession>
<dbReference type="EMBL" id="KE124062">
    <property type="protein sequence ID" value="EPB83714.1"/>
    <property type="molecule type" value="Genomic_DNA"/>
</dbReference>
<dbReference type="Proteomes" id="UP000014254">
    <property type="component" value="Unassembled WGS sequence"/>
</dbReference>
<evidence type="ECO:0000256" key="1">
    <source>
        <dbReference type="SAM" id="MobiDB-lite"/>
    </source>
</evidence>
<feature type="region of interest" description="Disordered" evidence="1">
    <location>
        <begin position="1"/>
        <end position="24"/>
    </location>
</feature>
<evidence type="ECO:0000313" key="3">
    <source>
        <dbReference type="Proteomes" id="UP000014254"/>
    </source>
</evidence>
<gene>
    <name evidence="2" type="ORF">HMPREF1544_09564</name>
</gene>
<proteinExistence type="predicted"/>
<dbReference type="AlphaFoldDB" id="S2J237"/>
<dbReference type="InParanoid" id="S2J237"/>
<evidence type="ECO:0000313" key="2">
    <source>
        <dbReference type="EMBL" id="EPB83714.1"/>
    </source>
</evidence>
<dbReference type="VEuPathDB" id="FungiDB:HMPREF1544_09564"/>
<name>S2J237_MUCC1</name>
<reference evidence="3" key="1">
    <citation type="submission" date="2013-05" db="EMBL/GenBank/DDBJ databases">
        <title>The Genome sequence of Mucor circinelloides f. circinelloides 1006PhL.</title>
        <authorList>
            <consortium name="The Broad Institute Genomics Platform"/>
            <person name="Cuomo C."/>
            <person name="Earl A."/>
            <person name="Findley K."/>
            <person name="Lee S.C."/>
            <person name="Walker B."/>
            <person name="Young S."/>
            <person name="Zeng Q."/>
            <person name="Gargeya S."/>
            <person name="Fitzgerald M."/>
            <person name="Haas B."/>
            <person name="Abouelleil A."/>
            <person name="Allen A.W."/>
            <person name="Alvarado L."/>
            <person name="Arachchi H.M."/>
            <person name="Berlin A.M."/>
            <person name="Chapman S.B."/>
            <person name="Gainer-Dewar J."/>
            <person name="Goldberg J."/>
            <person name="Griggs A."/>
            <person name="Gujja S."/>
            <person name="Hansen M."/>
            <person name="Howarth C."/>
            <person name="Imamovic A."/>
            <person name="Ireland A."/>
            <person name="Larimer J."/>
            <person name="McCowan C."/>
            <person name="Murphy C."/>
            <person name="Pearson M."/>
            <person name="Poon T.W."/>
            <person name="Priest M."/>
            <person name="Roberts A."/>
            <person name="Saif S."/>
            <person name="Shea T."/>
            <person name="Sisk P."/>
            <person name="Sykes S."/>
            <person name="Wortman J."/>
            <person name="Nusbaum C."/>
            <person name="Birren B."/>
        </authorList>
    </citation>
    <scope>NUCLEOTIDE SEQUENCE [LARGE SCALE GENOMIC DNA]</scope>
    <source>
        <strain evidence="3">1006PhL</strain>
    </source>
</reference>
<protein>
    <submittedName>
        <fullName evidence="2">Uncharacterized protein</fullName>
    </submittedName>
</protein>
<sequence>YQSITPTLNHTTAKATSSSADANATADAKATAEAFISTATVSASASVTVTVNTKWLPYSSSLKDELVDTIADLVKSEMLLEKKTEDDEESERIKRKKRKLEVLLELNKLEEELNDVKRKKDK</sequence>
<keyword evidence="3" id="KW-1185">Reference proteome</keyword>
<feature type="non-terminal residue" evidence="2">
    <location>
        <position position="1"/>
    </location>
</feature>
<dbReference type="OrthoDB" id="2290211at2759"/>
<feature type="compositionally biased region" description="Low complexity" evidence="1">
    <location>
        <begin position="11"/>
        <end position="24"/>
    </location>
</feature>
<feature type="compositionally biased region" description="Polar residues" evidence="1">
    <location>
        <begin position="1"/>
        <end position="10"/>
    </location>
</feature>